<sequence>MSILIFGHKNPDTDSVASAIALSRLKNTLGMDTRACILDEVSRETEYVLKFWGTQMPEKIKNVKIQIEDLEIERTQGVLPHSSIRQAYKTMEARSIKILPVLDGGRRLLGILTMKDIAMSLVKGEHYTLDTSISNLLEDLHAELLTGDKQSRVMGEVLIGAFYHETLKKVGLLNENSIVIVGDRYDIIDLAIEKKVRLIIITGGNKAPKEYVDAAAAAGIAMISSPEDTFATAKIISQCNFVSSIMKSDDIIKFRESEYMEELADELRTNRHSNYPVVWAGNIYKGFVNRRHILSPGRKKVILVDHNEYAQSAKGLEEAEILEIVDHHKIGDISTTMPISFRNIPVGSTCTIVYNMYGEAGVELDNQTGGLLISGILSDTLLLQSPTTTESDRKAVEKLSEMLGIDAHSYAMDMFREGTSLAGQTTHEIFYNDFKEFTLDGFKVGISQVFTLDTDEVFKRKEEFIDFVNKVQSESGYDITLLVITDILRNGSYLIFKEEHPIMKPVLGDFEQGGFREGVVSRKKQVIPTVMKAISMIK</sequence>
<dbReference type="Gene3D" id="3.10.310.20">
    <property type="entry name" value="DHHA2 domain"/>
    <property type="match status" value="1"/>
</dbReference>
<dbReference type="PANTHER" id="PTHR12112">
    <property type="entry name" value="BNIP - RELATED"/>
    <property type="match status" value="1"/>
</dbReference>
<dbReference type="Gene3D" id="3.90.1640.10">
    <property type="entry name" value="inorganic pyrophosphatase (n-terminal core)"/>
    <property type="match status" value="2"/>
</dbReference>
<evidence type="ECO:0000259" key="9">
    <source>
        <dbReference type="PROSITE" id="PS51371"/>
    </source>
</evidence>
<dbReference type="InterPro" id="IPR010766">
    <property type="entry name" value="DRTGG"/>
</dbReference>
<comment type="catalytic activity">
    <reaction evidence="7">
        <text>diphosphate + H2O = 2 phosphate + H(+)</text>
        <dbReference type="Rhea" id="RHEA:24576"/>
        <dbReference type="ChEBI" id="CHEBI:15377"/>
        <dbReference type="ChEBI" id="CHEBI:15378"/>
        <dbReference type="ChEBI" id="CHEBI:33019"/>
        <dbReference type="ChEBI" id="CHEBI:43474"/>
        <dbReference type="EC" id="3.6.1.1"/>
    </reaction>
</comment>
<keyword evidence="11" id="KW-1185">Reference proteome</keyword>
<dbReference type="InterPro" id="IPR001667">
    <property type="entry name" value="DDH_dom"/>
</dbReference>
<dbReference type="Proteomes" id="UP000019591">
    <property type="component" value="Chromosome"/>
</dbReference>
<evidence type="ECO:0000256" key="7">
    <source>
        <dbReference type="ARBA" id="ARBA00047820"/>
    </source>
</evidence>
<evidence type="ECO:0000256" key="3">
    <source>
        <dbReference type="ARBA" id="ARBA00022723"/>
    </source>
</evidence>
<evidence type="ECO:0000256" key="4">
    <source>
        <dbReference type="ARBA" id="ARBA00022801"/>
    </source>
</evidence>
<dbReference type="RefSeq" id="WP_025435329.1">
    <property type="nucleotide sequence ID" value="NZ_CP007452.1"/>
</dbReference>
<dbReference type="Pfam" id="PF00571">
    <property type="entry name" value="CBS"/>
    <property type="match status" value="2"/>
</dbReference>
<dbReference type="PANTHER" id="PTHR12112:SF22">
    <property type="entry name" value="MANGANESE-DEPENDENT INORGANIC PYROPHOSPHATASE-RELATED"/>
    <property type="match status" value="1"/>
</dbReference>
<feature type="domain" description="CBS" evidence="9">
    <location>
        <begin position="71"/>
        <end position="128"/>
    </location>
</feature>
<dbReference type="SUPFAM" id="SSF64182">
    <property type="entry name" value="DHH phosphoesterases"/>
    <property type="match status" value="1"/>
</dbReference>
<dbReference type="SUPFAM" id="SSF54631">
    <property type="entry name" value="CBS-domain pair"/>
    <property type="match status" value="1"/>
</dbReference>
<gene>
    <name evidence="10" type="primary">ppaC</name>
    <name evidence="10" type="ORF">EAL2_c10190</name>
</gene>
<name>W8TER6_PEPAC</name>
<evidence type="ECO:0000313" key="10">
    <source>
        <dbReference type="EMBL" id="AHM56318.1"/>
    </source>
</evidence>
<dbReference type="eggNOG" id="COG1227">
    <property type="taxonomic scope" value="Bacteria"/>
</dbReference>
<dbReference type="GO" id="GO:0046872">
    <property type="term" value="F:metal ion binding"/>
    <property type="evidence" value="ECO:0007669"/>
    <property type="project" value="UniProtKB-KW"/>
</dbReference>
<dbReference type="NCBIfam" id="NF011443">
    <property type="entry name" value="PRK14869.1-5"/>
    <property type="match status" value="1"/>
</dbReference>
<organism evidence="10 11">
    <name type="scientific">Peptoclostridium acidaminophilum DSM 3953</name>
    <dbReference type="NCBI Taxonomy" id="1286171"/>
    <lineage>
        <taxon>Bacteria</taxon>
        <taxon>Bacillati</taxon>
        <taxon>Bacillota</taxon>
        <taxon>Clostridia</taxon>
        <taxon>Peptostreptococcales</taxon>
        <taxon>Peptoclostridiaceae</taxon>
        <taxon>Peptoclostridium</taxon>
    </lineage>
</organism>
<proteinExistence type="predicted"/>
<keyword evidence="4 10" id="KW-0378">Hydrolase</keyword>
<keyword evidence="5" id="KW-0464">Manganese</keyword>
<dbReference type="InterPro" id="IPR000644">
    <property type="entry name" value="CBS_dom"/>
</dbReference>
<dbReference type="GO" id="GO:0004427">
    <property type="term" value="F:inorganic diphosphate phosphatase activity"/>
    <property type="evidence" value="ECO:0007669"/>
    <property type="project" value="UniProtKB-EC"/>
</dbReference>
<dbReference type="InterPro" id="IPR038763">
    <property type="entry name" value="DHH_sf"/>
</dbReference>
<keyword evidence="3" id="KW-0479">Metal-binding</keyword>
<dbReference type="InterPro" id="IPR004097">
    <property type="entry name" value="DHHA2"/>
</dbReference>
<evidence type="ECO:0000256" key="5">
    <source>
        <dbReference type="ARBA" id="ARBA00023211"/>
    </source>
</evidence>
<evidence type="ECO:0000256" key="6">
    <source>
        <dbReference type="ARBA" id="ARBA00032535"/>
    </source>
</evidence>
<dbReference type="KEGG" id="eac:EAL2_c10190"/>
<dbReference type="InterPro" id="IPR038222">
    <property type="entry name" value="DHHA2_dom_sf"/>
</dbReference>
<dbReference type="Gene3D" id="3.40.1390.20">
    <property type="entry name" value="HprK N-terminal domain-like"/>
    <property type="match status" value="1"/>
</dbReference>
<dbReference type="EC" id="3.6.1.1" evidence="2"/>
<dbReference type="GO" id="GO:0005737">
    <property type="term" value="C:cytoplasm"/>
    <property type="evidence" value="ECO:0007669"/>
    <property type="project" value="InterPro"/>
</dbReference>
<evidence type="ECO:0000313" key="11">
    <source>
        <dbReference type="Proteomes" id="UP000019591"/>
    </source>
</evidence>
<evidence type="ECO:0000256" key="8">
    <source>
        <dbReference type="PROSITE-ProRule" id="PRU00703"/>
    </source>
</evidence>
<dbReference type="EMBL" id="CP007452">
    <property type="protein sequence ID" value="AHM56318.1"/>
    <property type="molecule type" value="Genomic_DNA"/>
</dbReference>
<dbReference type="SMART" id="SM00116">
    <property type="entry name" value="CBS"/>
    <property type="match status" value="2"/>
</dbReference>
<dbReference type="Gene3D" id="3.10.580.10">
    <property type="entry name" value="CBS-domain"/>
    <property type="match status" value="1"/>
</dbReference>
<dbReference type="OrthoDB" id="9766150at2"/>
<dbReference type="InterPro" id="IPR028979">
    <property type="entry name" value="Ser_kin/Pase_Hpr-like_N_sf"/>
</dbReference>
<dbReference type="eggNOG" id="COG4109">
    <property type="taxonomic scope" value="Bacteria"/>
</dbReference>
<dbReference type="HOGENOM" id="CLU_025243_1_0_9"/>
<dbReference type="SUPFAM" id="SSF75138">
    <property type="entry name" value="HprK N-terminal domain-like"/>
    <property type="match status" value="1"/>
</dbReference>
<dbReference type="SMART" id="SM01131">
    <property type="entry name" value="DHHA2"/>
    <property type="match status" value="1"/>
</dbReference>
<dbReference type="InterPro" id="IPR046342">
    <property type="entry name" value="CBS_dom_sf"/>
</dbReference>
<dbReference type="Pfam" id="PF07085">
    <property type="entry name" value="DRTGG"/>
    <property type="match status" value="1"/>
</dbReference>
<dbReference type="Pfam" id="PF01368">
    <property type="entry name" value="DHH"/>
    <property type="match status" value="1"/>
</dbReference>
<protein>
    <recommendedName>
        <fullName evidence="2">inorganic diphosphatase</fullName>
        <ecNumber evidence="2">3.6.1.1</ecNumber>
    </recommendedName>
    <alternativeName>
        <fullName evidence="6">Pyrophosphate phospho-hydrolase</fullName>
    </alternativeName>
</protein>
<dbReference type="PROSITE" id="PS51371">
    <property type="entry name" value="CBS"/>
    <property type="match status" value="1"/>
</dbReference>
<evidence type="ECO:0000256" key="1">
    <source>
        <dbReference type="ARBA" id="ARBA00001936"/>
    </source>
</evidence>
<dbReference type="Pfam" id="PF02833">
    <property type="entry name" value="DHHA2"/>
    <property type="match status" value="1"/>
</dbReference>
<reference evidence="10 11" key="1">
    <citation type="journal article" date="2014" name="Genome Announc.">
        <title>Complete Genome Sequence of Amino Acid-Utilizing Eubacterium acidaminophilum al-2 (DSM 3953).</title>
        <authorList>
            <person name="Poehlein A."/>
            <person name="Andreesen J.R."/>
            <person name="Daniel R."/>
        </authorList>
    </citation>
    <scope>NUCLEOTIDE SEQUENCE [LARGE SCALE GENOMIC DNA]</scope>
    <source>
        <strain evidence="10 11">DSM 3953</strain>
    </source>
</reference>
<dbReference type="FunFam" id="3.90.1640.10:FF:000001">
    <property type="entry name" value="Probable manganese-dependent inorganic pyrophosphatase"/>
    <property type="match status" value="1"/>
</dbReference>
<evidence type="ECO:0000256" key="2">
    <source>
        <dbReference type="ARBA" id="ARBA00012146"/>
    </source>
</evidence>
<dbReference type="STRING" id="1286171.EAL2_c10190"/>
<comment type="cofactor">
    <cofactor evidence="1">
        <name>Mn(2+)</name>
        <dbReference type="ChEBI" id="CHEBI:29035"/>
    </cofactor>
</comment>
<keyword evidence="8" id="KW-0129">CBS domain</keyword>
<accession>W8TER6</accession>
<dbReference type="PATRIC" id="fig|1286171.3.peg.969"/>
<dbReference type="AlphaFoldDB" id="W8TER6"/>